<dbReference type="EMBL" id="BGZK01000280">
    <property type="protein sequence ID" value="GBP33848.1"/>
    <property type="molecule type" value="Genomic_DNA"/>
</dbReference>
<proteinExistence type="predicted"/>
<protein>
    <submittedName>
        <fullName evidence="1">Uncharacterized protein</fullName>
    </submittedName>
</protein>
<reference evidence="1 2" key="1">
    <citation type="journal article" date="2019" name="Commun. Biol.">
        <title>The bagworm genome reveals a unique fibroin gene that provides high tensile strength.</title>
        <authorList>
            <person name="Kono N."/>
            <person name="Nakamura H."/>
            <person name="Ohtoshi R."/>
            <person name="Tomita M."/>
            <person name="Numata K."/>
            <person name="Arakawa K."/>
        </authorList>
    </citation>
    <scope>NUCLEOTIDE SEQUENCE [LARGE SCALE GENOMIC DNA]</scope>
</reference>
<evidence type="ECO:0000313" key="1">
    <source>
        <dbReference type="EMBL" id="GBP33848.1"/>
    </source>
</evidence>
<dbReference type="Proteomes" id="UP000299102">
    <property type="component" value="Unassembled WGS sequence"/>
</dbReference>
<evidence type="ECO:0000313" key="2">
    <source>
        <dbReference type="Proteomes" id="UP000299102"/>
    </source>
</evidence>
<keyword evidence="2" id="KW-1185">Reference proteome</keyword>
<accession>A0A4C1V4W1</accession>
<dbReference type="AlphaFoldDB" id="A0A4C1V4W1"/>
<sequence length="97" mass="10214">MKPFPLGFGQRVNLPVVDIVTICRHVERHRPAAMASAIGRRAGASGAMKRASGTLQLKFCPTLGLSNKGAGSVVKSVIFAQGGIKFELNDGPDPGHF</sequence>
<comment type="caution">
    <text evidence="1">The sequence shown here is derived from an EMBL/GenBank/DDBJ whole genome shotgun (WGS) entry which is preliminary data.</text>
</comment>
<name>A0A4C1V4W1_EUMVA</name>
<organism evidence="1 2">
    <name type="scientific">Eumeta variegata</name>
    <name type="common">Bagworm moth</name>
    <name type="synonym">Eumeta japonica</name>
    <dbReference type="NCBI Taxonomy" id="151549"/>
    <lineage>
        <taxon>Eukaryota</taxon>
        <taxon>Metazoa</taxon>
        <taxon>Ecdysozoa</taxon>
        <taxon>Arthropoda</taxon>
        <taxon>Hexapoda</taxon>
        <taxon>Insecta</taxon>
        <taxon>Pterygota</taxon>
        <taxon>Neoptera</taxon>
        <taxon>Endopterygota</taxon>
        <taxon>Lepidoptera</taxon>
        <taxon>Glossata</taxon>
        <taxon>Ditrysia</taxon>
        <taxon>Tineoidea</taxon>
        <taxon>Psychidae</taxon>
        <taxon>Oiketicinae</taxon>
        <taxon>Eumeta</taxon>
    </lineage>
</organism>
<gene>
    <name evidence="1" type="ORF">EVAR_20959_1</name>
</gene>